<dbReference type="EMBL" id="JAYWIO010000002">
    <property type="protein sequence ID" value="KAK7282307.1"/>
    <property type="molecule type" value="Genomic_DNA"/>
</dbReference>
<evidence type="ECO:0000259" key="5">
    <source>
        <dbReference type="PROSITE" id="PS51005"/>
    </source>
</evidence>
<evidence type="ECO:0000256" key="2">
    <source>
        <dbReference type="ARBA" id="ARBA00023125"/>
    </source>
</evidence>
<evidence type="ECO:0000313" key="6">
    <source>
        <dbReference type="EMBL" id="KAK7282307.1"/>
    </source>
</evidence>
<evidence type="ECO:0000256" key="4">
    <source>
        <dbReference type="ARBA" id="ARBA00023242"/>
    </source>
</evidence>
<feature type="domain" description="NAC" evidence="5">
    <location>
        <begin position="8"/>
        <end position="161"/>
    </location>
</feature>
<evidence type="ECO:0000256" key="3">
    <source>
        <dbReference type="ARBA" id="ARBA00023163"/>
    </source>
</evidence>
<evidence type="ECO:0000313" key="7">
    <source>
        <dbReference type="Proteomes" id="UP001372338"/>
    </source>
</evidence>
<reference evidence="6 7" key="1">
    <citation type="submission" date="2024-01" db="EMBL/GenBank/DDBJ databases">
        <title>The genomes of 5 underutilized Papilionoideae crops provide insights into root nodulation and disease resistanc.</title>
        <authorList>
            <person name="Yuan L."/>
        </authorList>
    </citation>
    <scope>NUCLEOTIDE SEQUENCE [LARGE SCALE GENOMIC DNA]</scope>
    <source>
        <strain evidence="6">ZHUSHIDOU_FW_LH</strain>
        <tissue evidence="6">Leaf</tissue>
    </source>
</reference>
<dbReference type="GO" id="GO:0006355">
    <property type="term" value="P:regulation of DNA-templated transcription"/>
    <property type="evidence" value="ECO:0007669"/>
    <property type="project" value="InterPro"/>
</dbReference>
<keyword evidence="2" id="KW-0238">DNA-binding</keyword>
<dbReference type="PROSITE" id="PS51005">
    <property type="entry name" value="NAC"/>
    <property type="match status" value="1"/>
</dbReference>
<dbReference type="Proteomes" id="UP001372338">
    <property type="component" value="Unassembled WGS sequence"/>
</dbReference>
<dbReference type="SUPFAM" id="SSF101941">
    <property type="entry name" value="NAC domain"/>
    <property type="match status" value="1"/>
</dbReference>
<protein>
    <recommendedName>
        <fullName evidence="5">NAC domain-containing protein</fullName>
    </recommendedName>
</protein>
<dbReference type="PANTHER" id="PTHR31719:SF85">
    <property type="entry name" value="NAC DOMAIN-CONTAINING PROTEIN"/>
    <property type="match status" value="1"/>
</dbReference>
<dbReference type="InterPro" id="IPR036093">
    <property type="entry name" value="NAC_dom_sf"/>
</dbReference>
<organism evidence="6 7">
    <name type="scientific">Crotalaria pallida</name>
    <name type="common">Smooth rattlebox</name>
    <name type="synonym">Crotalaria striata</name>
    <dbReference type="NCBI Taxonomy" id="3830"/>
    <lineage>
        <taxon>Eukaryota</taxon>
        <taxon>Viridiplantae</taxon>
        <taxon>Streptophyta</taxon>
        <taxon>Embryophyta</taxon>
        <taxon>Tracheophyta</taxon>
        <taxon>Spermatophyta</taxon>
        <taxon>Magnoliopsida</taxon>
        <taxon>eudicotyledons</taxon>
        <taxon>Gunneridae</taxon>
        <taxon>Pentapetalae</taxon>
        <taxon>rosids</taxon>
        <taxon>fabids</taxon>
        <taxon>Fabales</taxon>
        <taxon>Fabaceae</taxon>
        <taxon>Papilionoideae</taxon>
        <taxon>50 kb inversion clade</taxon>
        <taxon>genistoids sensu lato</taxon>
        <taxon>core genistoids</taxon>
        <taxon>Crotalarieae</taxon>
        <taxon>Crotalaria</taxon>
    </lineage>
</organism>
<dbReference type="GO" id="GO:0003677">
    <property type="term" value="F:DNA binding"/>
    <property type="evidence" value="ECO:0007669"/>
    <property type="project" value="UniProtKB-KW"/>
</dbReference>
<keyword evidence="1" id="KW-0805">Transcription regulation</keyword>
<proteinExistence type="predicted"/>
<gene>
    <name evidence="6" type="ORF">RIF29_10978</name>
</gene>
<dbReference type="InterPro" id="IPR003441">
    <property type="entry name" value="NAC-dom"/>
</dbReference>
<dbReference type="GO" id="GO:0048731">
    <property type="term" value="P:system development"/>
    <property type="evidence" value="ECO:0007669"/>
    <property type="project" value="TreeGrafter"/>
</dbReference>
<accession>A0AAN9IK49</accession>
<keyword evidence="7" id="KW-1185">Reference proteome</keyword>
<dbReference type="Pfam" id="PF02365">
    <property type="entry name" value="NAM"/>
    <property type="match status" value="1"/>
</dbReference>
<comment type="caution">
    <text evidence="6">The sequence shown here is derived from an EMBL/GenBank/DDBJ whole genome shotgun (WGS) entry which is preliminary data.</text>
</comment>
<dbReference type="Gene3D" id="2.170.150.80">
    <property type="entry name" value="NAC domain"/>
    <property type="match status" value="1"/>
</dbReference>
<keyword evidence="3" id="KW-0804">Transcription</keyword>
<name>A0AAN9IK49_CROPI</name>
<sequence>MESGSINLPPGFLFSPTDEELVLHFLHSKASDLLPCNPNIIPELDLTLLDPWELHGKALSSGNKFYFFSKVNEHRATENGFWKEKGVPNPIFSAVDKKVGIKKYLAFHVGEAPQGTETNWVMQEYHICSSGFDTTSYPSAMRIRKPDQSWSDWVLCRVYEKNKFQTCCSHDDDSGSELSLLDEVYLSLDDDLEEISSMHA</sequence>
<dbReference type="PANTHER" id="PTHR31719">
    <property type="entry name" value="NAC TRANSCRIPTION FACTOR 56"/>
    <property type="match status" value="1"/>
</dbReference>
<evidence type="ECO:0000256" key="1">
    <source>
        <dbReference type="ARBA" id="ARBA00023015"/>
    </source>
</evidence>
<dbReference type="AlphaFoldDB" id="A0AAN9IK49"/>
<keyword evidence="4" id="KW-0539">Nucleus</keyword>